<reference evidence="2 3" key="1">
    <citation type="submission" date="2019-10" db="EMBL/GenBank/DDBJ databases">
        <authorList>
            <person name="Palmer J.M."/>
        </authorList>
    </citation>
    <scope>NUCLEOTIDE SEQUENCE [LARGE SCALE GENOMIC DNA]</scope>
    <source>
        <strain evidence="2 3">TWF694</strain>
    </source>
</reference>
<keyword evidence="1" id="KW-0472">Membrane</keyword>
<keyword evidence="1" id="KW-1133">Transmembrane helix</keyword>
<accession>A0AAV9XMY2</accession>
<evidence type="ECO:0000313" key="2">
    <source>
        <dbReference type="EMBL" id="KAK6542287.1"/>
    </source>
</evidence>
<comment type="caution">
    <text evidence="2">The sequence shown here is derived from an EMBL/GenBank/DDBJ whole genome shotgun (WGS) entry which is preliminary data.</text>
</comment>
<keyword evidence="3" id="KW-1185">Reference proteome</keyword>
<keyword evidence="1" id="KW-0812">Transmembrane</keyword>
<evidence type="ECO:0000313" key="3">
    <source>
        <dbReference type="Proteomes" id="UP001365542"/>
    </source>
</evidence>
<feature type="transmembrane region" description="Helical" evidence="1">
    <location>
        <begin position="127"/>
        <end position="147"/>
    </location>
</feature>
<evidence type="ECO:0000256" key="1">
    <source>
        <dbReference type="SAM" id="Phobius"/>
    </source>
</evidence>
<name>A0AAV9XMY2_9PEZI</name>
<dbReference type="AlphaFoldDB" id="A0AAV9XMY2"/>
<feature type="transmembrane region" description="Helical" evidence="1">
    <location>
        <begin position="197"/>
        <end position="214"/>
    </location>
</feature>
<organism evidence="2 3">
    <name type="scientific">Orbilia ellipsospora</name>
    <dbReference type="NCBI Taxonomy" id="2528407"/>
    <lineage>
        <taxon>Eukaryota</taxon>
        <taxon>Fungi</taxon>
        <taxon>Dikarya</taxon>
        <taxon>Ascomycota</taxon>
        <taxon>Pezizomycotina</taxon>
        <taxon>Orbiliomycetes</taxon>
        <taxon>Orbiliales</taxon>
        <taxon>Orbiliaceae</taxon>
        <taxon>Orbilia</taxon>
    </lineage>
</organism>
<feature type="transmembrane region" description="Helical" evidence="1">
    <location>
        <begin position="360"/>
        <end position="381"/>
    </location>
</feature>
<protein>
    <submittedName>
        <fullName evidence="2">Uncharacterized protein</fullName>
    </submittedName>
</protein>
<gene>
    <name evidence="2" type="ORF">TWF694_006247</name>
</gene>
<dbReference type="EMBL" id="JAVHJO010000002">
    <property type="protein sequence ID" value="KAK6542287.1"/>
    <property type="molecule type" value="Genomic_DNA"/>
</dbReference>
<sequence>MKQMATALLFVRYLPLDKDIETAKKLYKGPPCGPQMIRFKIGGMAFTLINPRDYLERHHKIRWEAERLTRLHFSSNISDIDSLNTEDIPGIELHIASKGSDSKMQLVSVVSLSLAVAIILSCQGIPLVLTVFVCFYISDWFAVFLLLQLKGRPDLPSLVDEKMAKVSETEVSKISKYANLIFFEHRKFRLRQHISQAVHLICATLFIHFLASVIDNHFEPLAVTLEDSFIVLAGIYVYAGDMFALFSTPFMIGAIAGTFETVSAKNVVWYTWRFSNWYDIDDPIDGITPYLSSTLFLSFGYKTLRATMFSFAVLRGDMYNSFWVWLMLLPARFNGIFYWICCLIVGCLGCYILGKGMFYLALWKLDVYNLFMVGVPLGFYLREWSGEGTSKLAWVDWLG</sequence>
<feature type="transmembrane region" description="Helical" evidence="1">
    <location>
        <begin position="335"/>
        <end position="354"/>
    </location>
</feature>
<dbReference type="Proteomes" id="UP001365542">
    <property type="component" value="Unassembled WGS sequence"/>
</dbReference>
<proteinExistence type="predicted"/>